<dbReference type="Proteomes" id="UP001174934">
    <property type="component" value="Unassembled WGS sequence"/>
</dbReference>
<gene>
    <name evidence="2" type="ORF">B0T17DRAFT_492485</name>
</gene>
<accession>A0AA39X168</accession>
<evidence type="ECO:0000313" key="2">
    <source>
        <dbReference type="EMBL" id="KAK0625397.1"/>
    </source>
</evidence>
<name>A0AA39X168_9PEZI</name>
<protein>
    <submittedName>
        <fullName evidence="2">Uncharacterized protein</fullName>
    </submittedName>
</protein>
<feature type="region of interest" description="Disordered" evidence="1">
    <location>
        <begin position="1"/>
        <end position="31"/>
    </location>
</feature>
<proteinExistence type="predicted"/>
<sequence length="167" mass="17006">MAATASAGTIRCRHAEPAPAPEPVPQAGGSFGAVDPQFIPPSFGVVANQGRVDSVTCTGINGALIPCNCPPARDDAKFLGGLNAALTQGFFPNPSIKTPITLAKFNDASDKSPNTNKQRATAMIQVMQSLSGTLGKGCPGVSFPTLINQQRTGEFGVLPASVGNAGK</sequence>
<reference evidence="2" key="1">
    <citation type="submission" date="2023-06" db="EMBL/GenBank/DDBJ databases">
        <title>Genome-scale phylogeny and comparative genomics of the fungal order Sordariales.</title>
        <authorList>
            <consortium name="Lawrence Berkeley National Laboratory"/>
            <person name="Hensen N."/>
            <person name="Bonometti L."/>
            <person name="Westerberg I."/>
            <person name="Brannstrom I.O."/>
            <person name="Guillou S."/>
            <person name="Cros-Aarteil S."/>
            <person name="Calhoun S."/>
            <person name="Haridas S."/>
            <person name="Kuo A."/>
            <person name="Mondo S."/>
            <person name="Pangilinan J."/>
            <person name="Riley R."/>
            <person name="LaButti K."/>
            <person name="Andreopoulos B."/>
            <person name="Lipzen A."/>
            <person name="Chen C."/>
            <person name="Yanf M."/>
            <person name="Daum C."/>
            <person name="Ng V."/>
            <person name="Clum A."/>
            <person name="Steindorff A."/>
            <person name="Ohm R."/>
            <person name="Martin F."/>
            <person name="Silar P."/>
            <person name="Natvig D."/>
            <person name="Lalanne C."/>
            <person name="Gautier V."/>
            <person name="Ament-velasquez S.L."/>
            <person name="Kruys A."/>
            <person name="Hutchinson M.I."/>
            <person name="Powell A.J."/>
            <person name="Barry K."/>
            <person name="Miller A.N."/>
            <person name="Grigoriev I.V."/>
            <person name="Debuchy R."/>
            <person name="Gladieux P."/>
            <person name="Thoren M.H."/>
            <person name="Johannesson H."/>
        </authorList>
    </citation>
    <scope>NUCLEOTIDE SEQUENCE</scope>
    <source>
        <strain evidence="2">SMH3391-2</strain>
    </source>
</reference>
<comment type="caution">
    <text evidence="2">The sequence shown here is derived from an EMBL/GenBank/DDBJ whole genome shotgun (WGS) entry which is preliminary data.</text>
</comment>
<organism evidence="2 3">
    <name type="scientific">Bombardia bombarda</name>
    <dbReference type="NCBI Taxonomy" id="252184"/>
    <lineage>
        <taxon>Eukaryota</taxon>
        <taxon>Fungi</taxon>
        <taxon>Dikarya</taxon>
        <taxon>Ascomycota</taxon>
        <taxon>Pezizomycotina</taxon>
        <taxon>Sordariomycetes</taxon>
        <taxon>Sordariomycetidae</taxon>
        <taxon>Sordariales</taxon>
        <taxon>Lasiosphaeriaceae</taxon>
        <taxon>Bombardia</taxon>
    </lineage>
</organism>
<evidence type="ECO:0000256" key="1">
    <source>
        <dbReference type="SAM" id="MobiDB-lite"/>
    </source>
</evidence>
<dbReference type="EMBL" id="JAULSR010000003">
    <property type="protein sequence ID" value="KAK0625397.1"/>
    <property type="molecule type" value="Genomic_DNA"/>
</dbReference>
<evidence type="ECO:0000313" key="3">
    <source>
        <dbReference type="Proteomes" id="UP001174934"/>
    </source>
</evidence>
<dbReference type="AlphaFoldDB" id="A0AA39X168"/>
<keyword evidence="3" id="KW-1185">Reference proteome</keyword>